<keyword evidence="4" id="KW-1133">Transmembrane helix</keyword>
<organism evidence="5 6">
    <name type="scientific">Cherax quadricarinatus</name>
    <name type="common">Australian red claw crayfish</name>
    <dbReference type="NCBI Taxonomy" id="27406"/>
    <lineage>
        <taxon>Eukaryota</taxon>
        <taxon>Metazoa</taxon>
        <taxon>Ecdysozoa</taxon>
        <taxon>Arthropoda</taxon>
        <taxon>Crustacea</taxon>
        <taxon>Multicrustacea</taxon>
        <taxon>Malacostraca</taxon>
        <taxon>Eumalacostraca</taxon>
        <taxon>Eucarida</taxon>
        <taxon>Decapoda</taxon>
        <taxon>Pleocyemata</taxon>
        <taxon>Astacidea</taxon>
        <taxon>Parastacoidea</taxon>
        <taxon>Parastacidae</taxon>
        <taxon>Cherax</taxon>
    </lineage>
</organism>
<dbReference type="GO" id="GO:0070679">
    <property type="term" value="F:inositol 1,4,5 trisphosphate binding"/>
    <property type="evidence" value="ECO:0007669"/>
    <property type="project" value="TreeGrafter"/>
</dbReference>
<dbReference type="GO" id="GO:0015279">
    <property type="term" value="F:store-operated calcium channel activity"/>
    <property type="evidence" value="ECO:0007669"/>
    <property type="project" value="TreeGrafter"/>
</dbReference>
<evidence type="ECO:0000256" key="3">
    <source>
        <dbReference type="ARBA" id="ARBA00023303"/>
    </source>
</evidence>
<evidence type="ECO:0000256" key="1">
    <source>
        <dbReference type="ARBA" id="ARBA00022448"/>
    </source>
</evidence>
<dbReference type="AlphaFoldDB" id="A0AAW0Y7J6"/>
<evidence type="ECO:0000313" key="6">
    <source>
        <dbReference type="Proteomes" id="UP001445076"/>
    </source>
</evidence>
<accession>A0AAW0Y7J6</accession>
<gene>
    <name evidence="5" type="ORF">OTU49_007532</name>
</gene>
<dbReference type="InterPro" id="IPR002153">
    <property type="entry name" value="TRPC_channel"/>
</dbReference>
<keyword evidence="6" id="KW-1185">Reference proteome</keyword>
<dbReference type="Proteomes" id="UP001445076">
    <property type="component" value="Unassembled WGS sequence"/>
</dbReference>
<dbReference type="GO" id="GO:0005886">
    <property type="term" value="C:plasma membrane"/>
    <property type="evidence" value="ECO:0007669"/>
    <property type="project" value="TreeGrafter"/>
</dbReference>
<keyword evidence="1" id="KW-0813">Transport</keyword>
<dbReference type="GO" id="GO:0051480">
    <property type="term" value="P:regulation of cytosolic calcium ion concentration"/>
    <property type="evidence" value="ECO:0007669"/>
    <property type="project" value="TreeGrafter"/>
</dbReference>
<protein>
    <submittedName>
        <fullName evidence="5">Uncharacterized protein</fullName>
    </submittedName>
</protein>
<evidence type="ECO:0000256" key="2">
    <source>
        <dbReference type="ARBA" id="ARBA00023065"/>
    </source>
</evidence>
<dbReference type="EMBL" id="JARKIK010000004">
    <property type="protein sequence ID" value="KAK8752771.1"/>
    <property type="molecule type" value="Genomic_DNA"/>
</dbReference>
<evidence type="ECO:0000313" key="5">
    <source>
        <dbReference type="EMBL" id="KAK8752771.1"/>
    </source>
</evidence>
<proteinExistence type="predicted"/>
<dbReference type="PANTHER" id="PTHR10117:SF51">
    <property type="entry name" value="TRANSIENT RECEPTOR POTENTIAL PROTEIN"/>
    <property type="match status" value="1"/>
</dbReference>
<reference evidence="5 6" key="1">
    <citation type="journal article" date="2024" name="BMC Genomics">
        <title>Genome assembly of redclaw crayfish (Cherax quadricarinatus) provides insights into its immune adaptation and hypoxia tolerance.</title>
        <authorList>
            <person name="Liu Z."/>
            <person name="Zheng J."/>
            <person name="Li H."/>
            <person name="Fang K."/>
            <person name="Wang S."/>
            <person name="He J."/>
            <person name="Zhou D."/>
            <person name="Weng S."/>
            <person name="Chi M."/>
            <person name="Gu Z."/>
            <person name="He J."/>
            <person name="Li F."/>
            <person name="Wang M."/>
        </authorList>
    </citation>
    <scope>NUCLEOTIDE SEQUENCE [LARGE SCALE GENOMIC DNA]</scope>
    <source>
        <strain evidence="5">ZL_2023a</strain>
    </source>
</reference>
<sequence>MQISLGRMIFDILKFFFLYTLVLFAFGCGMNQLMWYYAELEMKKCYHLPDGQPDREKESQACFIWRRWTNLFETSQSLFWASFGLVDLDSFELTGVGSFTRFWA</sequence>
<dbReference type="PANTHER" id="PTHR10117">
    <property type="entry name" value="TRANSIENT RECEPTOR POTENTIAL CHANNEL"/>
    <property type="match status" value="1"/>
</dbReference>
<evidence type="ECO:0000256" key="4">
    <source>
        <dbReference type="SAM" id="Phobius"/>
    </source>
</evidence>
<feature type="non-terminal residue" evidence="5">
    <location>
        <position position="104"/>
    </location>
</feature>
<keyword evidence="2" id="KW-0406">Ion transport</keyword>
<comment type="caution">
    <text evidence="5">The sequence shown here is derived from an EMBL/GenBank/DDBJ whole genome shotgun (WGS) entry which is preliminary data.</text>
</comment>
<dbReference type="GO" id="GO:0034703">
    <property type="term" value="C:cation channel complex"/>
    <property type="evidence" value="ECO:0007669"/>
    <property type="project" value="TreeGrafter"/>
</dbReference>
<keyword evidence="3" id="KW-0407">Ion channel</keyword>
<dbReference type="PROSITE" id="PS51257">
    <property type="entry name" value="PROKAR_LIPOPROTEIN"/>
    <property type="match status" value="1"/>
</dbReference>
<name>A0AAW0Y7J6_CHEQU</name>
<feature type="transmembrane region" description="Helical" evidence="4">
    <location>
        <begin position="12"/>
        <end position="38"/>
    </location>
</feature>
<keyword evidence="4" id="KW-0472">Membrane</keyword>
<keyword evidence="4" id="KW-0812">Transmembrane</keyword>